<dbReference type="Proteomes" id="UP000238270">
    <property type="component" value="Unassembled WGS sequence"/>
</dbReference>
<protein>
    <submittedName>
        <fullName evidence="1">Uncharacterized protein</fullName>
    </submittedName>
</protein>
<evidence type="ECO:0000313" key="2">
    <source>
        <dbReference type="Proteomes" id="UP000238270"/>
    </source>
</evidence>
<dbReference type="EMBL" id="MIGV01000009">
    <property type="protein sequence ID" value="PPT76401.1"/>
    <property type="molecule type" value="Genomic_DNA"/>
</dbReference>
<evidence type="ECO:0000313" key="1">
    <source>
        <dbReference type="EMBL" id="PPT76401.1"/>
    </source>
</evidence>
<sequence length="64" mass="7255">MRITYCSYAVHTDHPDRSLPAHRRGTLSGMDAAPEPTGTYLRRVLRWWAGKGPRSKAADRLPYS</sequence>
<proteinExistence type="predicted"/>
<dbReference type="AlphaFoldDB" id="A0A2S6Z526"/>
<organism evidence="1 2">
    <name type="scientific">Xanthomonas arboricola pv. populi</name>
    <dbReference type="NCBI Taxonomy" id="487823"/>
    <lineage>
        <taxon>Bacteria</taxon>
        <taxon>Pseudomonadati</taxon>
        <taxon>Pseudomonadota</taxon>
        <taxon>Gammaproteobacteria</taxon>
        <taxon>Lysobacterales</taxon>
        <taxon>Lysobacteraceae</taxon>
        <taxon>Xanthomonas</taxon>
    </lineage>
</organism>
<reference evidence="1 2" key="1">
    <citation type="submission" date="2016-08" db="EMBL/GenBank/DDBJ databases">
        <title>Evolution of the type three secretion system and type three effector repertoires in Xanthomonas.</title>
        <authorList>
            <person name="Merda D."/>
            <person name="Briand M."/>
            <person name="Bosis E."/>
            <person name="Rousseau C."/>
            <person name="Portier P."/>
            <person name="Jacques M.-A."/>
            <person name="Fischer-Le Saux M."/>
        </authorList>
    </citation>
    <scope>NUCLEOTIDE SEQUENCE [LARGE SCALE GENOMIC DNA]</scope>
    <source>
        <strain evidence="1 2">CFBP 3122</strain>
    </source>
</reference>
<accession>A0A2S6Z526</accession>
<gene>
    <name evidence="1" type="ORF">XaplCFBP3122_10210</name>
</gene>
<comment type="caution">
    <text evidence="1">The sequence shown here is derived from an EMBL/GenBank/DDBJ whole genome shotgun (WGS) entry which is preliminary data.</text>
</comment>
<name>A0A2S6Z526_9XANT</name>